<dbReference type="Proteomes" id="UP000293360">
    <property type="component" value="Unassembled WGS sequence"/>
</dbReference>
<dbReference type="EMBL" id="QJNU01000104">
    <property type="protein sequence ID" value="RYP07139.1"/>
    <property type="molecule type" value="Genomic_DNA"/>
</dbReference>
<sequence>MNLNHPHQYFGRVEQDSTSATSSLQSVFDVDIAGGRSSKHLRPGRSHPNYTATTTSQITILHDPPQPPMNHQNPAPPAIPEDQETWFGHPGVHQPMTPDSLGQANGAQLPMAALTALQDPSLSRDFKDELVKAVDRSITPGVPDGPYIQYALEALTRAREDGRQGSPKHDSSESNKSYPRIHHFVPNATPGLFQSRPQPRPQPEPSRLPPESSRISEPSPAQLRNERVQSPADPTAPQSYTHELPQGGHPEWHRTHQSSPRDTPFRELPPIDFPGTANRITPMLIPEQHLGYADGEVDDSRAQRTRTPQSDVSSILNLPRNVERWQAEPTVAHAADLEKVGSSPPLSFKPWILRDESLLLLMSLCLLMIAALIFCAIYSIGRNGFMPYGNTLYGGDYFLFRILPQLLAAVLLVYAQCVITTAFRVLPFSLMASDDVRERRDAVFQPLYPKSFLWPQLVGPWKVWIPILNVWLLNFTIPLQCSLFAVVLVDGTWTWATVQAVAWTLVALYVSFLSATVIMFVYWRGRRTGMLSDWDLRTLADIIFISAQSNSLRQYHGTETYSCRKNMRFWLRDNVEKLGFWSSIEAPELPRWYSIGVANGDEKMAFNSVGGEMWDRLREESSARRLRLDTMDARSRYLPWCLRTGQITFFVVSASVLLVALIVVSFNRATNLRQGFLPGLSAAPTTGVFSAANFLYSFIPSLLGMILFLGFQSFDLTLRILTPWGELAREEGSRAEKSLLLDYAACMPWEATYKAIKQKHWRVAFISFLAPLFILIPVLAGGLFLALTPPSGIVRMYPNVAAFAVVLALLFFYVFGLISLVPKRDQFRLPHAATCLAEIISFCCNEELRTDPAFNYPRSPEELRARLDVGKDWHRQGRWAFGYGRSDNERLGIKRHSKYTVSRRNVLQYDKQARGEVSQPHLPNSSRSLFGEDNPQPF</sequence>
<evidence type="ECO:0008006" key="5">
    <source>
        <dbReference type="Google" id="ProtNLM"/>
    </source>
</evidence>
<dbReference type="STRING" id="155417.A0A4V1XBR2"/>
<feature type="transmembrane region" description="Helical" evidence="2">
    <location>
        <begin position="501"/>
        <end position="523"/>
    </location>
</feature>
<feature type="transmembrane region" description="Helical" evidence="2">
    <location>
        <begin position="400"/>
        <end position="423"/>
    </location>
</feature>
<feature type="transmembrane region" description="Helical" evidence="2">
    <location>
        <begin position="358"/>
        <end position="380"/>
    </location>
</feature>
<dbReference type="OrthoDB" id="3057599at2759"/>
<gene>
    <name evidence="3" type="ORF">DL764_002686</name>
</gene>
<feature type="compositionally biased region" description="Pro residues" evidence="1">
    <location>
        <begin position="69"/>
        <end position="79"/>
    </location>
</feature>
<reference evidence="3 4" key="1">
    <citation type="submission" date="2018-06" db="EMBL/GenBank/DDBJ databases">
        <title>Complete Genomes of Monosporascus.</title>
        <authorList>
            <person name="Robinson A.J."/>
            <person name="Natvig D.O."/>
        </authorList>
    </citation>
    <scope>NUCLEOTIDE SEQUENCE [LARGE SCALE GENOMIC DNA]</scope>
    <source>
        <strain evidence="3 4">CBS 110550</strain>
    </source>
</reference>
<protein>
    <recommendedName>
        <fullName evidence="5">Phosphoribosylaminoimidazole-succinocarboxamide synthase</fullName>
    </recommendedName>
</protein>
<evidence type="ECO:0000313" key="3">
    <source>
        <dbReference type="EMBL" id="RYP07139.1"/>
    </source>
</evidence>
<feature type="transmembrane region" description="Helical" evidence="2">
    <location>
        <begin position="470"/>
        <end position="489"/>
    </location>
</feature>
<keyword evidence="2" id="KW-1133">Transmembrane helix</keyword>
<evidence type="ECO:0000256" key="1">
    <source>
        <dbReference type="SAM" id="MobiDB-lite"/>
    </source>
</evidence>
<feature type="region of interest" description="Disordered" evidence="1">
    <location>
        <begin position="69"/>
        <end position="90"/>
    </location>
</feature>
<feature type="transmembrane region" description="Helical" evidence="2">
    <location>
        <begin position="687"/>
        <end position="711"/>
    </location>
</feature>
<accession>A0A4V1XBR2</accession>
<feature type="transmembrane region" description="Helical" evidence="2">
    <location>
        <begin position="763"/>
        <end position="788"/>
    </location>
</feature>
<dbReference type="AlphaFoldDB" id="A0A4V1XBR2"/>
<feature type="compositionally biased region" description="Pro residues" evidence="1">
    <location>
        <begin position="198"/>
        <end position="208"/>
    </location>
</feature>
<dbReference type="PANTHER" id="PTHR37544:SF1">
    <property type="entry name" value="PHOSPHORIBOSYLAMINOIMIDAZOLE-SUCCINOCARBOXAMIDE SYNTHASE"/>
    <property type="match status" value="1"/>
</dbReference>
<name>A0A4V1XBR2_9PEZI</name>
<feature type="compositionally biased region" description="Low complexity" evidence="1">
    <location>
        <begin position="209"/>
        <end position="220"/>
    </location>
</feature>
<keyword evidence="2" id="KW-0472">Membrane</keyword>
<feature type="transmembrane region" description="Helical" evidence="2">
    <location>
        <begin position="800"/>
        <end position="821"/>
    </location>
</feature>
<proteinExistence type="predicted"/>
<feature type="region of interest" description="Disordered" evidence="1">
    <location>
        <begin position="912"/>
        <end position="938"/>
    </location>
</feature>
<comment type="caution">
    <text evidence="3">The sequence shown here is derived from an EMBL/GenBank/DDBJ whole genome shotgun (WGS) entry which is preliminary data.</text>
</comment>
<feature type="transmembrane region" description="Helical" evidence="2">
    <location>
        <begin position="647"/>
        <end position="667"/>
    </location>
</feature>
<dbReference type="PANTHER" id="PTHR37544">
    <property type="entry name" value="SPRAY-RELATED"/>
    <property type="match status" value="1"/>
</dbReference>
<keyword evidence="4" id="KW-1185">Reference proteome</keyword>
<dbReference type="InterPro" id="IPR021840">
    <property type="entry name" value="DUF3433"/>
</dbReference>
<feature type="compositionally biased region" description="Basic and acidic residues" evidence="1">
    <location>
        <begin position="159"/>
        <end position="173"/>
    </location>
</feature>
<evidence type="ECO:0000313" key="4">
    <source>
        <dbReference type="Proteomes" id="UP000293360"/>
    </source>
</evidence>
<evidence type="ECO:0000256" key="2">
    <source>
        <dbReference type="SAM" id="Phobius"/>
    </source>
</evidence>
<organism evidence="3 4">
    <name type="scientific">Monosporascus ibericus</name>
    <dbReference type="NCBI Taxonomy" id="155417"/>
    <lineage>
        <taxon>Eukaryota</taxon>
        <taxon>Fungi</taxon>
        <taxon>Dikarya</taxon>
        <taxon>Ascomycota</taxon>
        <taxon>Pezizomycotina</taxon>
        <taxon>Sordariomycetes</taxon>
        <taxon>Xylariomycetidae</taxon>
        <taxon>Xylariales</taxon>
        <taxon>Xylariales incertae sedis</taxon>
        <taxon>Monosporascus</taxon>
    </lineage>
</organism>
<keyword evidence="2" id="KW-0812">Transmembrane</keyword>
<feature type="region of interest" description="Disordered" evidence="1">
    <location>
        <begin position="159"/>
        <end position="273"/>
    </location>
</feature>
<dbReference type="Pfam" id="PF11915">
    <property type="entry name" value="DUF3433"/>
    <property type="match status" value="1"/>
</dbReference>